<feature type="compositionally biased region" description="Basic residues" evidence="1">
    <location>
        <begin position="14"/>
        <end position="29"/>
    </location>
</feature>
<sequence length="210" mass="23499">MSDMMGCSNDHGGAQRRRRELRPLRRRRHDNNDVLVPRRQSSLRGSDRRLLTETRRQAEGGEAGGELREPGCRRRRPGPTRNMKELFEMMMQSVTSLATTLASSHASSQPSDQLTPPSRLPPPSCSRTFSRTAARRRPARVPLNHLKTEEQEAVVAEHWTKGTERRSVTLPWLPGRPGPGGGPQSAGGVPEEDGWPGRPRETETWTRGTT</sequence>
<dbReference type="Proteomes" id="UP000424527">
    <property type="component" value="Unassembled WGS sequence"/>
</dbReference>
<evidence type="ECO:0000313" key="3">
    <source>
        <dbReference type="Proteomes" id="UP000424527"/>
    </source>
</evidence>
<proteinExistence type="predicted"/>
<accession>A0A6G0I4U8</accession>
<gene>
    <name evidence="2" type="ORF">D5F01_LYC14389</name>
</gene>
<feature type="compositionally biased region" description="Basic and acidic residues" evidence="1">
    <location>
        <begin position="45"/>
        <end position="72"/>
    </location>
</feature>
<comment type="caution">
    <text evidence="2">The sequence shown here is derived from an EMBL/GenBank/DDBJ whole genome shotgun (WGS) entry which is preliminary data.</text>
</comment>
<dbReference type="EMBL" id="REGW02000014">
    <property type="protein sequence ID" value="KAE8286454.1"/>
    <property type="molecule type" value="Genomic_DNA"/>
</dbReference>
<keyword evidence="3" id="KW-1185">Reference proteome</keyword>
<feature type="compositionally biased region" description="Basic and acidic residues" evidence="1">
    <location>
        <begin position="158"/>
        <end position="167"/>
    </location>
</feature>
<evidence type="ECO:0000256" key="1">
    <source>
        <dbReference type="SAM" id="MobiDB-lite"/>
    </source>
</evidence>
<name>A0A6G0I4U8_LARCR</name>
<evidence type="ECO:0000313" key="2">
    <source>
        <dbReference type="EMBL" id="KAE8286454.1"/>
    </source>
</evidence>
<feature type="region of interest" description="Disordered" evidence="1">
    <location>
        <begin position="1"/>
        <end position="80"/>
    </location>
</feature>
<reference evidence="2 3" key="1">
    <citation type="submission" date="2019-07" db="EMBL/GenBank/DDBJ databases">
        <title>Chromosome genome assembly for large yellow croaker.</title>
        <authorList>
            <person name="Xiao S."/>
        </authorList>
    </citation>
    <scope>NUCLEOTIDE SEQUENCE [LARGE SCALE GENOMIC DNA]</scope>
    <source>
        <strain evidence="2">JMULYC20181020</strain>
        <tissue evidence="2">Muscle</tissue>
    </source>
</reference>
<dbReference type="AlphaFoldDB" id="A0A6G0I4U8"/>
<protein>
    <submittedName>
        <fullName evidence="2">Uncharacterized protein</fullName>
    </submittedName>
</protein>
<feature type="region of interest" description="Disordered" evidence="1">
    <location>
        <begin position="156"/>
        <end position="210"/>
    </location>
</feature>
<organism evidence="2 3">
    <name type="scientific">Larimichthys crocea</name>
    <name type="common">Large yellow croaker</name>
    <name type="synonym">Pseudosciaena crocea</name>
    <dbReference type="NCBI Taxonomy" id="215358"/>
    <lineage>
        <taxon>Eukaryota</taxon>
        <taxon>Metazoa</taxon>
        <taxon>Chordata</taxon>
        <taxon>Craniata</taxon>
        <taxon>Vertebrata</taxon>
        <taxon>Euteleostomi</taxon>
        <taxon>Actinopterygii</taxon>
        <taxon>Neopterygii</taxon>
        <taxon>Teleostei</taxon>
        <taxon>Neoteleostei</taxon>
        <taxon>Acanthomorphata</taxon>
        <taxon>Eupercaria</taxon>
        <taxon>Sciaenidae</taxon>
        <taxon>Larimichthys</taxon>
    </lineage>
</organism>
<feature type="compositionally biased region" description="Low complexity" evidence="1">
    <location>
        <begin position="98"/>
        <end position="108"/>
    </location>
</feature>
<feature type="region of interest" description="Disordered" evidence="1">
    <location>
        <begin position="98"/>
        <end position="139"/>
    </location>
</feature>